<dbReference type="InterPro" id="IPR002818">
    <property type="entry name" value="DJ-1/PfpI"/>
</dbReference>
<evidence type="ECO:0000313" key="3">
    <source>
        <dbReference type="Proteomes" id="UP000500970"/>
    </source>
</evidence>
<dbReference type="EMBL" id="CP053985">
    <property type="protein sequence ID" value="QKH37894.1"/>
    <property type="molecule type" value="Genomic_DNA"/>
</dbReference>
<dbReference type="RefSeq" id="WP_173146775.1">
    <property type="nucleotide sequence ID" value="NZ_CP053985.1"/>
</dbReference>
<dbReference type="PANTHER" id="PTHR43130:SF2">
    <property type="entry name" value="DJ-1_PFPI DOMAIN-CONTAINING PROTEIN"/>
    <property type="match status" value="1"/>
</dbReference>
<dbReference type="GO" id="GO:0006355">
    <property type="term" value="P:regulation of DNA-templated transcription"/>
    <property type="evidence" value="ECO:0007669"/>
    <property type="project" value="TreeGrafter"/>
</dbReference>
<organism evidence="2 3">
    <name type="scientific">Achromobacter pestifer</name>
    <dbReference type="NCBI Taxonomy" id="1353889"/>
    <lineage>
        <taxon>Bacteria</taxon>
        <taxon>Pseudomonadati</taxon>
        <taxon>Pseudomonadota</taxon>
        <taxon>Betaproteobacteria</taxon>
        <taxon>Burkholderiales</taxon>
        <taxon>Alcaligenaceae</taxon>
        <taxon>Achromobacter</taxon>
    </lineage>
</organism>
<protein>
    <submittedName>
        <fullName evidence="2">DJ-1/PfpI family protein</fullName>
    </submittedName>
</protein>
<feature type="domain" description="DJ-1/PfpI" evidence="1">
    <location>
        <begin position="1"/>
        <end position="169"/>
    </location>
</feature>
<dbReference type="Gene3D" id="3.40.50.880">
    <property type="match status" value="1"/>
</dbReference>
<proteinExistence type="predicted"/>
<accession>A0A7D4E3Q9</accession>
<dbReference type="KEGG" id="apes:FOC84_24340"/>
<reference evidence="2 3" key="1">
    <citation type="submission" date="2020-05" db="EMBL/GenBank/DDBJ databases">
        <title>FDA dAtabase for Regulatory Grade micrObial Sequences (FDA-ARGOS): Supporting development and validation of Infectious Disease Dx tests.</title>
        <authorList>
            <person name="Sproer C."/>
            <person name="Gronow S."/>
            <person name="Severitt S."/>
            <person name="Schroder I."/>
            <person name="Tallon L."/>
            <person name="Sadzewicz L."/>
            <person name="Zhao X."/>
            <person name="Vavikolanu K."/>
            <person name="Mehta A."/>
            <person name="Aluvathingal J."/>
            <person name="Nadendla S."/>
            <person name="Myers T."/>
            <person name="Yan Y."/>
            <person name="Sichtig H."/>
        </authorList>
    </citation>
    <scope>NUCLEOTIDE SEQUENCE [LARGE SCALE GENOMIC DNA]</scope>
    <source>
        <strain evidence="2 3">FDAARGOS_790</strain>
    </source>
</reference>
<name>A0A7D4E3Q9_9BURK</name>
<dbReference type="SUPFAM" id="SSF52317">
    <property type="entry name" value="Class I glutamine amidotransferase-like"/>
    <property type="match status" value="1"/>
</dbReference>
<evidence type="ECO:0000313" key="2">
    <source>
        <dbReference type="EMBL" id="QKH37894.1"/>
    </source>
</evidence>
<keyword evidence="3" id="KW-1185">Reference proteome</keyword>
<dbReference type="PANTHER" id="PTHR43130">
    <property type="entry name" value="ARAC-FAMILY TRANSCRIPTIONAL REGULATOR"/>
    <property type="match status" value="1"/>
</dbReference>
<dbReference type="InterPro" id="IPR029062">
    <property type="entry name" value="Class_I_gatase-like"/>
</dbReference>
<dbReference type="Proteomes" id="UP000500970">
    <property type="component" value="Chromosome"/>
</dbReference>
<dbReference type="AlphaFoldDB" id="A0A7D4E3Q9"/>
<sequence>MKVAMLAYDGFTDVDLFLPWDLFNRVQDPDYVNYQGPWSVRICSDGEEVRSNTGISFRPHGKLEELREADAVFIVSGPGSRAKLADADFMARLQLDPDRQVIGAIDSGVLFLAKLGLLEGKTATTYPGVFAELESMGISTVHEALVVHGNVASAGGCLSTQDLAGWIVERLLGKEKSEAMLGMIAKVE</sequence>
<evidence type="ECO:0000259" key="1">
    <source>
        <dbReference type="Pfam" id="PF01965"/>
    </source>
</evidence>
<dbReference type="InterPro" id="IPR052158">
    <property type="entry name" value="INH-QAR"/>
</dbReference>
<gene>
    <name evidence="2" type="ORF">FOC84_24340</name>
</gene>
<dbReference type="Pfam" id="PF01965">
    <property type="entry name" value="DJ-1_PfpI"/>
    <property type="match status" value="1"/>
</dbReference>